<name>A0A0F3GQ99_9BACT</name>
<organism evidence="2 3">
    <name type="scientific">Candidatus Magnetobacterium bavaricum</name>
    <dbReference type="NCBI Taxonomy" id="29290"/>
    <lineage>
        <taxon>Bacteria</taxon>
        <taxon>Pseudomonadati</taxon>
        <taxon>Nitrospirota</taxon>
        <taxon>Thermodesulfovibrionia</taxon>
        <taxon>Thermodesulfovibrionales</taxon>
        <taxon>Candidatus Magnetobacteriaceae</taxon>
        <taxon>Candidatus Magnetobacterium</taxon>
    </lineage>
</organism>
<dbReference type="PROSITE" id="PS51746">
    <property type="entry name" value="PPM_2"/>
    <property type="match status" value="1"/>
</dbReference>
<evidence type="ECO:0000259" key="1">
    <source>
        <dbReference type="PROSITE" id="PS51746"/>
    </source>
</evidence>
<feature type="domain" description="PPM-type phosphatase" evidence="1">
    <location>
        <begin position="4"/>
        <end position="168"/>
    </location>
</feature>
<dbReference type="SUPFAM" id="SSF81606">
    <property type="entry name" value="PP2C-like"/>
    <property type="match status" value="1"/>
</dbReference>
<reference evidence="2 3" key="1">
    <citation type="submission" date="2015-02" db="EMBL/GenBank/DDBJ databases">
        <title>Single-cell genomics of uncultivated deep-branching MTB reveals a conserved set of magnetosome genes.</title>
        <authorList>
            <person name="Kolinko S."/>
            <person name="Richter M."/>
            <person name="Glockner F.O."/>
            <person name="Brachmann A."/>
            <person name="Schuler D."/>
        </authorList>
    </citation>
    <scope>NUCLEOTIDE SEQUENCE [LARGE SCALE GENOMIC DNA]</scope>
    <source>
        <strain evidence="2">TM-1</strain>
    </source>
</reference>
<evidence type="ECO:0000313" key="2">
    <source>
        <dbReference type="EMBL" id="KJU84110.1"/>
    </source>
</evidence>
<dbReference type="InterPro" id="IPR036457">
    <property type="entry name" value="PPM-type-like_dom_sf"/>
</dbReference>
<dbReference type="Proteomes" id="UP000033423">
    <property type="component" value="Unassembled WGS sequence"/>
</dbReference>
<gene>
    <name evidence="2" type="ORF">MBAV_003694</name>
</gene>
<proteinExistence type="predicted"/>
<keyword evidence="3" id="KW-1185">Reference proteome</keyword>
<evidence type="ECO:0000313" key="3">
    <source>
        <dbReference type="Proteomes" id="UP000033423"/>
    </source>
</evidence>
<dbReference type="EMBL" id="LACI01001618">
    <property type="protein sequence ID" value="KJU84110.1"/>
    <property type="molecule type" value="Genomic_DNA"/>
</dbReference>
<dbReference type="CDD" id="cd00143">
    <property type="entry name" value="PP2Cc"/>
    <property type="match status" value="1"/>
</dbReference>
<sequence length="168" mass="19398">MKVLTEMMSYKGGRKNNEDFCAYKQLQDSWCWVLADGLGGYNAGEVASRLAVDTIIESFDNDREFRFNIETLAKYIDSAQQTLLKAQEEDDLLYSMRTTIVILLADYDESLWAHIGDSRLYHLRNGQIVYQTKDHSMPKNMVESGEITPEQIRNHPDRNRLLRVLGKS</sequence>
<dbReference type="AlphaFoldDB" id="A0A0F3GQ99"/>
<protein>
    <submittedName>
        <fullName evidence="2">Serine/threonine protein phosphatase</fullName>
    </submittedName>
</protein>
<accession>A0A0F3GQ99</accession>
<dbReference type="InterPro" id="IPR001932">
    <property type="entry name" value="PPM-type_phosphatase-like_dom"/>
</dbReference>
<feature type="non-terminal residue" evidence="2">
    <location>
        <position position="168"/>
    </location>
</feature>
<dbReference type="Pfam" id="PF13672">
    <property type="entry name" value="PP2C_2"/>
    <property type="match status" value="1"/>
</dbReference>
<comment type="caution">
    <text evidence="2">The sequence shown here is derived from an EMBL/GenBank/DDBJ whole genome shotgun (WGS) entry which is preliminary data.</text>
</comment>
<dbReference type="Gene3D" id="3.60.40.10">
    <property type="entry name" value="PPM-type phosphatase domain"/>
    <property type="match status" value="1"/>
</dbReference>